<accession>A0ABY8CDU5</accession>
<organism evidence="2 3">
    <name type="scientific">Candidatus Nanohalococcus occultus</name>
    <dbReference type="NCBI Taxonomy" id="2978047"/>
    <lineage>
        <taxon>Archaea</taxon>
        <taxon>Candidatus Nanohalarchaeota</taxon>
        <taxon>Candidatus Nanohalarchaeota incertae sedis</taxon>
        <taxon>Candidatus Nanohalococcus</taxon>
    </lineage>
</organism>
<keyword evidence="1" id="KW-0812">Transmembrane</keyword>
<protein>
    <submittedName>
        <fullName evidence="2">Uncharacterized protein</fullName>
    </submittedName>
</protein>
<evidence type="ECO:0000313" key="3">
    <source>
        <dbReference type="Proteomes" id="UP001218034"/>
    </source>
</evidence>
<evidence type="ECO:0000313" key="2">
    <source>
        <dbReference type="EMBL" id="WEL19382.1"/>
    </source>
</evidence>
<reference evidence="2 3" key="1">
    <citation type="submission" date="2022-09" db="EMBL/GenBank/DDBJ databases">
        <title>Xylan utilization by haloarchaea-nanohaloarchaea associations.</title>
        <authorList>
            <person name="Yakimov M."/>
        </authorList>
    </citation>
    <scope>NUCLEOTIDE SEQUENCE [LARGE SCALE GENOMIC DNA]</scope>
    <source>
        <strain evidence="2 3">SVXNc</strain>
    </source>
</reference>
<dbReference type="EMBL" id="CP104395">
    <property type="protein sequence ID" value="WEL19382.1"/>
    <property type="molecule type" value="Genomic_DNA"/>
</dbReference>
<name>A0ABY8CDU5_9ARCH</name>
<proteinExistence type="predicted"/>
<keyword evidence="1" id="KW-1133">Transmembrane helix</keyword>
<feature type="transmembrane region" description="Helical" evidence="1">
    <location>
        <begin position="63"/>
        <end position="83"/>
    </location>
</feature>
<gene>
    <name evidence="2" type="ORF">SVXNc_0357</name>
</gene>
<sequence>MNALWFTYVALFLFSLMPNWGLYLDMFEIAAVSGFWIVLVNLWSWYSGRPIIDERKQQIATEAMSWGFVVVSLALIPAGTTGIELNPQLIRSTAELGLWAWLIVFSLKNLVQLRGGSDE</sequence>
<evidence type="ECO:0000256" key="1">
    <source>
        <dbReference type="SAM" id="Phobius"/>
    </source>
</evidence>
<feature type="transmembrane region" description="Helical" evidence="1">
    <location>
        <begin position="20"/>
        <end position="43"/>
    </location>
</feature>
<dbReference type="Proteomes" id="UP001218034">
    <property type="component" value="Chromosome"/>
</dbReference>
<keyword evidence="3" id="KW-1185">Reference proteome</keyword>
<keyword evidence="1" id="KW-0472">Membrane</keyword>